<dbReference type="Proteomes" id="UP000324832">
    <property type="component" value="Unassembled WGS sequence"/>
</dbReference>
<feature type="active site" description="Nucleophile" evidence="2">
    <location>
        <position position="46"/>
    </location>
</feature>
<gene>
    <name evidence="4" type="ORF">LSINAPIS_LOCUS14692</name>
</gene>
<dbReference type="GO" id="GO:0017040">
    <property type="term" value="F:N-acylsphingosine amidohydrolase activity"/>
    <property type="evidence" value="ECO:0007669"/>
    <property type="project" value="InterPro"/>
</dbReference>
<dbReference type="PANTHER" id="PTHR12670:SF1">
    <property type="entry name" value="NEUTRAL CERAMIDASE"/>
    <property type="match status" value="1"/>
</dbReference>
<proteinExistence type="predicted"/>
<accession>A0A5E4R3U5</accession>
<dbReference type="InterPro" id="IPR031329">
    <property type="entry name" value="NEUT/ALK_ceramidase_N"/>
</dbReference>
<dbReference type="GO" id="GO:0016020">
    <property type="term" value="C:membrane"/>
    <property type="evidence" value="ECO:0007669"/>
    <property type="project" value="GOC"/>
</dbReference>
<evidence type="ECO:0000313" key="4">
    <source>
        <dbReference type="EMBL" id="VVD05078.1"/>
    </source>
</evidence>
<evidence type="ECO:0000313" key="5">
    <source>
        <dbReference type="Proteomes" id="UP000324832"/>
    </source>
</evidence>
<evidence type="ECO:0000256" key="1">
    <source>
        <dbReference type="ARBA" id="ARBA00019235"/>
    </source>
</evidence>
<name>A0A5E4R3U5_9NEOP</name>
<dbReference type="GO" id="GO:0046514">
    <property type="term" value="P:ceramide catabolic process"/>
    <property type="evidence" value="ECO:0007669"/>
    <property type="project" value="InterPro"/>
</dbReference>
<keyword evidence="5" id="KW-1185">Reference proteome</keyword>
<reference evidence="4 5" key="1">
    <citation type="submission" date="2017-07" db="EMBL/GenBank/DDBJ databases">
        <authorList>
            <person name="Talla V."/>
            <person name="Backstrom N."/>
        </authorList>
    </citation>
    <scope>NUCLEOTIDE SEQUENCE [LARGE SCALE GENOMIC DNA]</scope>
</reference>
<dbReference type="InterPro" id="IPR006823">
    <property type="entry name" value="Ceramidase_alk"/>
</dbReference>
<dbReference type="GO" id="GO:0005576">
    <property type="term" value="C:extracellular region"/>
    <property type="evidence" value="ECO:0007669"/>
    <property type="project" value="TreeGrafter"/>
</dbReference>
<dbReference type="Pfam" id="PF04734">
    <property type="entry name" value="Ceramidase_alk"/>
    <property type="match status" value="1"/>
</dbReference>
<dbReference type="AlphaFoldDB" id="A0A5E4R3U5"/>
<evidence type="ECO:0000256" key="2">
    <source>
        <dbReference type="PIRSR" id="PIRSR606823-1"/>
    </source>
</evidence>
<evidence type="ECO:0000259" key="3">
    <source>
        <dbReference type="Pfam" id="PF04734"/>
    </source>
</evidence>
<dbReference type="EMBL" id="FZQP02006927">
    <property type="protein sequence ID" value="VVD05078.1"/>
    <property type="molecule type" value="Genomic_DNA"/>
</dbReference>
<sequence length="156" mass="17093">MTNHLISSDNLGYAALRLEEELNPGRLAGKPSVVAGFFASNLGDISPNIRGARCELDGRECDNHFKLCEGRQRCFSQGPGVDMFDSTKIIGTRVYEGASKLLHVPGEELVGEIGVVHQFVEMGEETVAKYDPVTREFNSDPVSGCVPAMGYRYHDK</sequence>
<dbReference type="PANTHER" id="PTHR12670">
    <property type="entry name" value="CERAMIDASE"/>
    <property type="match status" value="1"/>
</dbReference>
<organism evidence="4 5">
    <name type="scientific">Leptidea sinapis</name>
    <dbReference type="NCBI Taxonomy" id="189913"/>
    <lineage>
        <taxon>Eukaryota</taxon>
        <taxon>Metazoa</taxon>
        <taxon>Ecdysozoa</taxon>
        <taxon>Arthropoda</taxon>
        <taxon>Hexapoda</taxon>
        <taxon>Insecta</taxon>
        <taxon>Pterygota</taxon>
        <taxon>Neoptera</taxon>
        <taxon>Endopterygota</taxon>
        <taxon>Lepidoptera</taxon>
        <taxon>Glossata</taxon>
        <taxon>Ditrysia</taxon>
        <taxon>Papilionoidea</taxon>
        <taxon>Pieridae</taxon>
        <taxon>Dismorphiinae</taxon>
        <taxon>Leptidea</taxon>
    </lineage>
</organism>
<dbReference type="GO" id="GO:0046512">
    <property type="term" value="P:sphingosine biosynthetic process"/>
    <property type="evidence" value="ECO:0007669"/>
    <property type="project" value="TreeGrafter"/>
</dbReference>
<protein>
    <recommendedName>
        <fullName evidence="1">Neutral ceramidase</fullName>
    </recommendedName>
</protein>
<feature type="domain" description="Neutral/alkaline non-lysosomal ceramidase N-terminal" evidence="3">
    <location>
        <begin position="2"/>
        <end position="152"/>
    </location>
</feature>
<dbReference type="GO" id="GO:0042759">
    <property type="term" value="P:long-chain fatty acid biosynthetic process"/>
    <property type="evidence" value="ECO:0007669"/>
    <property type="project" value="TreeGrafter"/>
</dbReference>